<gene>
    <name evidence="2" type="ORF">AYBTSS11_LOCUS22077</name>
</gene>
<evidence type="ECO:0000256" key="1">
    <source>
        <dbReference type="SAM" id="MobiDB-lite"/>
    </source>
</evidence>
<dbReference type="Gramene" id="rna-AYBTSS11_LOCUS22077">
    <property type="protein sequence ID" value="CAJ1969089.1"/>
    <property type="gene ID" value="gene-AYBTSS11_LOCUS22077"/>
</dbReference>
<reference evidence="2" key="1">
    <citation type="submission" date="2023-10" db="EMBL/GenBank/DDBJ databases">
        <authorList>
            <person name="Domelevo Entfellner J.-B."/>
        </authorList>
    </citation>
    <scope>NUCLEOTIDE SEQUENCE</scope>
</reference>
<name>A0AA86SPL2_9FABA</name>
<evidence type="ECO:0000313" key="2">
    <source>
        <dbReference type="EMBL" id="CAJ1969089.1"/>
    </source>
</evidence>
<dbReference type="Proteomes" id="UP001189624">
    <property type="component" value="Chromosome 7"/>
</dbReference>
<proteinExistence type="predicted"/>
<dbReference type="AlphaFoldDB" id="A0AA86SPL2"/>
<evidence type="ECO:0000313" key="3">
    <source>
        <dbReference type="Proteomes" id="UP001189624"/>
    </source>
</evidence>
<organism evidence="2 3">
    <name type="scientific">Sphenostylis stenocarpa</name>
    <dbReference type="NCBI Taxonomy" id="92480"/>
    <lineage>
        <taxon>Eukaryota</taxon>
        <taxon>Viridiplantae</taxon>
        <taxon>Streptophyta</taxon>
        <taxon>Embryophyta</taxon>
        <taxon>Tracheophyta</taxon>
        <taxon>Spermatophyta</taxon>
        <taxon>Magnoliopsida</taxon>
        <taxon>eudicotyledons</taxon>
        <taxon>Gunneridae</taxon>
        <taxon>Pentapetalae</taxon>
        <taxon>rosids</taxon>
        <taxon>fabids</taxon>
        <taxon>Fabales</taxon>
        <taxon>Fabaceae</taxon>
        <taxon>Papilionoideae</taxon>
        <taxon>50 kb inversion clade</taxon>
        <taxon>NPAAA clade</taxon>
        <taxon>indigoferoid/millettioid clade</taxon>
        <taxon>Phaseoleae</taxon>
        <taxon>Sphenostylis</taxon>
    </lineage>
</organism>
<dbReference type="EMBL" id="OY731404">
    <property type="protein sequence ID" value="CAJ1969089.1"/>
    <property type="molecule type" value="Genomic_DNA"/>
</dbReference>
<sequence>MLDVEIDHATRIIDALAFTDQQAQHDRHSIQRKGVLELNSSDAILAQNKLITQQIEALNQKIEKLPQQMHTVQSILNQHMSCDVCGGDHANEQCSYQGNIQQEEANYMGAQGSSQGRQGNFPNPNNYQNNVHY</sequence>
<keyword evidence="3" id="KW-1185">Reference proteome</keyword>
<accession>A0AA86SPL2</accession>
<feature type="compositionally biased region" description="Low complexity" evidence="1">
    <location>
        <begin position="120"/>
        <end position="133"/>
    </location>
</feature>
<protein>
    <submittedName>
        <fullName evidence="2">Uncharacterized protein</fullName>
    </submittedName>
</protein>
<feature type="region of interest" description="Disordered" evidence="1">
    <location>
        <begin position="109"/>
        <end position="133"/>
    </location>
</feature>